<dbReference type="RefSeq" id="WP_109020844.1">
    <property type="nucleotide sequence ID" value="NZ_AP025028.1"/>
</dbReference>
<keyword evidence="1" id="KW-0472">Membrane</keyword>
<dbReference type="EMBL" id="AP025028">
    <property type="protein sequence ID" value="BDA77714.1"/>
    <property type="molecule type" value="Genomic_DNA"/>
</dbReference>
<organism evidence="2 3">
    <name type="scientific">Leptospira kobayashii</name>
    <dbReference type="NCBI Taxonomy" id="1917830"/>
    <lineage>
        <taxon>Bacteria</taxon>
        <taxon>Pseudomonadati</taxon>
        <taxon>Spirochaetota</taxon>
        <taxon>Spirochaetia</taxon>
        <taxon>Leptospirales</taxon>
        <taxon>Leptospiraceae</taxon>
        <taxon>Leptospira</taxon>
    </lineage>
</organism>
<sequence>MVKYQAVAYSIWNLILGLSILIWQGKSYAEGSPSARSEILFTFAIALFHFIYSIWFWKGREIFSFIKQSLAPRTFVLFFYILCSFLFYQSRNQLELSDDFKWFFLVYLLLHSGEEIANIVFIFFSKRKIDPPDWKSFLHTNFEYKNRFVFAIYMILMGIWILSASDGFLRFFRLPVTVFPGLHSSGFLFGPIHIIGLHFLLLSYYNLIAVFYQIEPLIEAGMRGGSFTCVFLLILVILGILSPMILLIPLVDLISVVLLFGKKLIRR</sequence>
<feature type="transmembrane region" description="Helical" evidence="1">
    <location>
        <begin position="148"/>
        <end position="172"/>
    </location>
</feature>
<keyword evidence="1" id="KW-0812">Transmembrane</keyword>
<keyword evidence="1" id="KW-1133">Transmembrane helix</keyword>
<feature type="transmembrane region" description="Helical" evidence="1">
    <location>
        <begin position="70"/>
        <end position="90"/>
    </location>
</feature>
<accession>A0ABM7UGW7</accession>
<feature type="transmembrane region" description="Helical" evidence="1">
    <location>
        <begin position="224"/>
        <end position="241"/>
    </location>
</feature>
<dbReference type="Proteomes" id="UP000245263">
    <property type="component" value="Chromosome 1"/>
</dbReference>
<feature type="transmembrane region" description="Helical" evidence="1">
    <location>
        <begin position="102"/>
        <end position="124"/>
    </location>
</feature>
<reference evidence="2 3" key="1">
    <citation type="submission" date="2021-08" db="EMBL/GenBank/DDBJ databases">
        <title>Complete genome sequence of Leptospira kobayashii strain E30.</title>
        <authorList>
            <person name="Nakao R."/>
            <person name="Nakamura S."/>
            <person name="Masuzawa T."/>
            <person name="Koizumi N."/>
        </authorList>
    </citation>
    <scope>NUCLEOTIDE SEQUENCE [LARGE SCALE GENOMIC DNA]</scope>
    <source>
        <strain evidence="2 3">E30</strain>
    </source>
</reference>
<keyword evidence="3" id="KW-1185">Reference proteome</keyword>
<feature type="transmembrane region" description="Helical" evidence="1">
    <location>
        <begin position="192"/>
        <end position="212"/>
    </location>
</feature>
<gene>
    <name evidence="2" type="ORF">LPTSP3_g06440</name>
</gene>
<evidence type="ECO:0000313" key="3">
    <source>
        <dbReference type="Proteomes" id="UP000245263"/>
    </source>
</evidence>
<evidence type="ECO:0008006" key="4">
    <source>
        <dbReference type="Google" id="ProtNLM"/>
    </source>
</evidence>
<name>A0ABM7UGW7_9LEPT</name>
<feature type="transmembrane region" description="Helical" evidence="1">
    <location>
        <begin position="39"/>
        <end position="58"/>
    </location>
</feature>
<evidence type="ECO:0000313" key="2">
    <source>
        <dbReference type="EMBL" id="BDA77714.1"/>
    </source>
</evidence>
<protein>
    <recommendedName>
        <fullName evidence="4">Lipoprotein</fullName>
    </recommendedName>
</protein>
<proteinExistence type="predicted"/>
<feature type="transmembrane region" description="Helical" evidence="1">
    <location>
        <begin position="7"/>
        <end position="24"/>
    </location>
</feature>
<evidence type="ECO:0000256" key="1">
    <source>
        <dbReference type="SAM" id="Phobius"/>
    </source>
</evidence>